<name>A0A8S5NS79_9CAUD</name>
<reference evidence="1" key="1">
    <citation type="journal article" date="2021" name="Proc. Natl. Acad. Sci. U.S.A.">
        <title>A Catalog of Tens of Thousands of Viruses from Human Metagenomes Reveals Hidden Associations with Chronic Diseases.</title>
        <authorList>
            <person name="Tisza M.J."/>
            <person name="Buck C.B."/>
        </authorList>
    </citation>
    <scope>NUCLEOTIDE SEQUENCE</scope>
    <source>
        <strain evidence="1">CtWsj12</strain>
    </source>
</reference>
<organism evidence="1">
    <name type="scientific">Siphoviridae sp. ctWsj12</name>
    <dbReference type="NCBI Taxonomy" id="2826363"/>
    <lineage>
        <taxon>Viruses</taxon>
        <taxon>Duplodnaviria</taxon>
        <taxon>Heunggongvirae</taxon>
        <taxon>Uroviricota</taxon>
        <taxon>Caudoviricetes</taxon>
    </lineage>
</organism>
<proteinExistence type="predicted"/>
<evidence type="ECO:0000313" key="1">
    <source>
        <dbReference type="EMBL" id="DAD97244.1"/>
    </source>
</evidence>
<protein>
    <submittedName>
        <fullName evidence="1">Uncharacterized protein</fullName>
    </submittedName>
</protein>
<dbReference type="EMBL" id="BK015233">
    <property type="protein sequence ID" value="DAD97244.1"/>
    <property type="molecule type" value="Genomic_DNA"/>
</dbReference>
<accession>A0A8S5NS79</accession>
<sequence>MSAILKLLSHKLVNKFNNNALNLVDIDRLIIYTEGIVK</sequence>